<evidence type="ECO:0000256" key="7">
    <source>
        <dbReference type="SAM" id="Phobius"/>
    </source>
</evidence>
<dbReference type="InterPro" id="IPR038054">
    <property type="entry name" value="LD_TPept-like_central_sf"/>
</dbReference>
<dbReference type="UniPathway" id="UPA00219"/>
<dbReference type="SUPFAM" id="SSF141523">
    <property type="entry name" value="L,D-transpeptidase catalytic domain-like"/>
    <property type="match status" value="1"/>
</dbReference>
<reference evidence="9 10" key="1">
    <citation type="submission" date="2020-07" db="EMBL/GenBank/DDBJ databases">
        <title>A new beta-1,3-glucan-decomposing anaerobic bacterium isolated from anoxic soil subjected to biological soil disinfestation.</title>
        <authorList>
            <person name="Ueki A."/>
            <person name="Tonouchi A."/>
        </authorList>
    </citation>
    <scope>NUCLEOTIDE SEQUENCE [LARGE SCALE GENOMIC DNA]</scope>
    <source>
        <strain evidence="9 10">TW1</strain>
    </source>
</reference>
<dbReference type="PANTHER" id="PTHR30582">
    <property type="entry name" value="L,D-TRANSPEPTIDASE"/>
    <property type="match status" value="1"/>
</dbReference>
<dbReference type="GO" id="GO:0008360">
    <property type="term" value="P:regulation of cell shape"/>
    <property type="evidence" value="ECO:0007669"/>
    <property type="project" value="UniProtKB-UniRule"/>
</dbReference>
<gene>
    <name evidence="9" type="ORF">bsdtw1_00619</name>
</gene>
<dbReference type="Gene3D" id="2.40.440.10">
    <property type="entry name" value="L,D-transpeptidase catalytic domain-like"/>
    <property type="match status" value="1"/>
</dbReference>
<comment type="caution">
    <text evidence="9">The sequence shown here is derived from an EMBL/GenBank/DDBJ whole genome shotgun (WGS) entry which is preliminary data.</text>
</comment>
<proteinExistence type="predicted"/>
<keyword evidence="7" id="KW-1133">Transmembrane helix</keyword>
<dbReference type="InterPro" id="IPR050979">
    <property type="entry name" value="LD-transpeptidase"/>
</dbReference>
<keyword evidence="10" id="KW-1185">Reference proteome</keyword>
<dbReference type="Proteomes" id="UP000580568">
    <property type="component" value="Unassembled WGS sequence"/>
</dbReference>
<dbReference type="GO" id="GO:0018104">
    <property type="term" value="P:peptidoglycan-protein cross-linking"/>
    <property type="evidence" value="ECO:0007669"/>
    <property type="project" value="TreeGrafter"/>
</dbReference>
<evidence type="ECO:0000256" key="1">
    <source>
        <dbReference type="ARBA" id="ARBA00004752"/>
    </source>
</evidence>
<dbReference type="RefSeq" id="WP_183276114.1">
    <property type="nucleotide sequence ID" value="NZ_BLZR01000001.1"/>
</dbReference>
<keyword evidence="7" id="KW-0472">Membrane</keyword>
<evidence type="ECO:0000256" key="6">
    <source>
        <dbReference type="PROSITE-ProRule" id="PRU01373"/>
    </source>
</evidence>
<dbReference type="GO" id="GO:0016740">
    <property type="term" value="F:transferase activity"/>
    <property type="evidence" value="ECO:0007669"/>
    <property type="project" value="UniProtKB-KW"/>
</dbReference>
<evidence type="ECO:0000256" key="5">
    <source>
        <dbReference type="ARBA" id="ARBA00023316"/>
    </source>
</evidence>
<keyword evidence="3 6" id="KW-0133">Cell shape</keyword>
<keyword evidence="7" id="KW-0812">Transmembrane</keyword>
<accession>A0A6V8SBF1</accession>
<feature type="active site" description="Proton donor/acceptor" evidence="6">
    <location>
        <position position="440"/>
    </location>
</feature>
<keyword evidence="4 6" id="KW-0573">Peptidoglycan synthesis</keyword>
<dbReference type="InterPro" id="IPR005490">
    <property type="entry name" value="LD_TPept_cat_dom"/>
</dbReference>
<evidence type="ECO:0000313" key="9">
    <source>
        <dbReference type="EMBL" id="GFP74564.1"/>
    </source>
</evidence>
<sequence length="486" mass="54534">MTLERGHEVKISLIKFCCDYKGDGSTEKNNSKRNKILIGSIISLTALLVIYLGMTIYFRNHFYFGSEIDSVSVSGKTVEEVEEQMPSKVKAYTLQLESDNGKKEQITADEVGLKYNSNGQVKNLKDKENPFGWVVAVFNSNEYKISEAVSFDKELLKKKLDSLSFFDSSNVIEPKNASFKYENGSYNIVNEVNGNKLNKDKLYSIVSDAILKGDATIDLKSTDCYVKPQYTASSQKVIDTKNILNKYVASKITYTFGKSTEVLDGSTINSWIKVDDNLNISLDEGKVKEYVTKLSNTYDTVGKTRDFVTTLGNKIKVNGGDYGWSINNTKETQAIVSDIKEGKSETKEPAYTIKGVSRDNNDIGSTYVEVDMSKQHLWFYKDGKLVVEGDVVTGNISQNHSTRVGVYYIKYKERNTSLKGQDYDVPVSYWMPFDQGIGIHDASWRSSFGGNIYRTNGSHGCVNSPFYLAKAVYENIQVGTPVICYY</sequence>
<organism evidence="9 10">
    <name type="scientific">Clostridium fungisolvens</name>
    <dbReference type="NCBI Taxonomy" id="1604897"/>
    <lineage>
        <taxon>Bacteria</taxon>
        <taxon>Bacillati</taxon>
        <taxon>Bacillota</taxon>
        <taxon>Clostridia</taxon>
        <taxon>Eubacteriales</taxon>
        <taxon>Clostridiaceae</taxon>
        <taxon>Clostridium</taxon>
    </lineage>
</organism>
<evidence type="ECO:0000256" key="4">
    <source>
        <dbReference type="ARBA" id="ARBA00022984"/>
    </source>
</evidence>
<dbReference type="GO" id="GO:0005576">
    <property type="term" value="C:extracellular region"/>
    <property type="evidence" value="ECO:0007669"/>
    <property type="project" value="TreeGrafter"/>
</dbReference>
<evidence type="ECO:0000313" key="10">
    <source>
        <dbReference type="Proteomes" id="UP000580568"/>
    </source>
</evidence>
<dbReference type="InterPro" id="IPR022029">
    <property type="entry name" value="YoaR-like_PG-bd"/>
</dbReference>
<keyword evidence="5 6" id="KW-0961">Cell wall biogenesis/degradation</keyword>
<dbReference type="CDD" id="cd16913">
    <property type="entry name" value="YkuD_like"/>
    <property type="match status" value="1"/>
</dbReference>
<dbReference type="PROSITE" id="PS52029">
    <property type="entry name" value="LD_TPASE"/>
    <property type="match status" value="1"/>
</dbReference>
<name>A0A6V8SBF1_9CLOT</name>
<dbReference type="PANTHER" id="PTHR30582:SF33">
    <property type="entry name" value="EXPORTED PROTEIN"/>
    <property type="match status" value="1"/>
</dbReference>
<dbReference type="EMBL" id="BLZR01000001">
    <property type="protein sequence ID" value="GFP74564.1"/>
    <property type="molecule type" value="Genomic_DNA"/>
</dbReference>
<dbReference type="AlphaFoldDB" id="A0A6V8SBF1"/>
<dbReference type="Gene3D" id="3.10.20.800">
    <property type="match status" value="1"/>
</dbReference>
<dbReference type="GO" id="GO:0071555">
    <property type="term" value="P:cell wall organization"/>
    <property type="evidence" value="ECO:0007669"/>
    <property type="project" value="UniProtKB-UniRule"/>
</dbReference>
<feature type="active site" description="Nucleophile" evidence="6">
    <location>
        <position position="461"/>
    </location>
</feature>
<evidence type="ECO:0000256" key="3">
    <source>
        <dbReference type="ARBA" id="ARBA00022960"/>
    </source>
</evidence>
<evidence type="ECO:0000256" key="2">
    <source>
        <dbReference type="ARBA" id="ARBA00022679"/>
    </source>
</evidence>
<keyword evidence="2" id="KW-0808">Transferase</keyword>
<feature type="domain" description="L,D-TPase catalytic" evidence="8">
    <location>
        <begin position="366"/>
        <end position="485"/>
    </location>
</feature>
<comment type="pathway">
    <text evidence="1 6">Cell wall biogenesis; peptidoglycan biosynthesis.</text>
</comment>
<dbReference type="SUPFAM" id="SSF143985">
    <property type="entry name" value="L,D-transpeptidase pre-catalytic domain-like"/>
    <property type="match status" value="1"/>
</dbReference>
<dbReference type="Pfam" id="PF12229">
    <property type="entry name" value="PG_binding_4"/>
    <property type="match status" value="2"/>
</dbReference>
<dbReference type="Pfam" id="PF03734">
    <property type="entry name" value="YkuD"/>
    <property type="match status" value="1"/>
</dbReference>
<dbReference type="InterPro" id="IPR038063">
    <property type="entry name" value="Transpep_catalytic_dom"/>
</dbReference>
<feature type="transmembrane region" description="Helical" evidence="7">
    <location>
        <begin position="36"/>
        <end position="58"/>
    </location>
</feature>
<evidence type="ECO:0000259" key="8">
    <source>
        <dbReference type="PROSITE" id="PS52029"/>
    </source>
</evidence>
<dbReference type="GO" id="GO:0071972">
    <property type="term" value="F:peptidoglycan L,D-transpeptidase activity"/>
    <property type="evidence" value="ECO:0007669"/>
    <property type="project" value="TreeGrafter"/>
</dbReference>
<protein>
    <recommendedName>
        <fullName evidence="8">L,D-TPase catalytic domain-containing protein</fullName>
    </recommendedName>
</protein>